<accession>A0A917FYD9</accession>
<reference evidence="1" key="1">
    <citation type="journal article" date="2014" name="Int. J. Syst. Evol. Microbiol.">
        <title>Complete genome sequence of Corynebacterium casei LMG S-19264T (=DSM 44701T), isolated from a smear-ripened cheese.</title>
        <authorList>
            <consortium name="US DOE Joint Genome Institute (JGI-PGF)"/>
            <person name="Walter F."/>
            <person name="Albersmeier A."/>
            <person name="Kalinowski J."/>
            <person name="Ruckert C."/>
        </authorList>
    </citation>
    <scope>NUCLEOTIDE SEQUENCE</scope>
    <source>
        <strain evidence="1">CCM 7905</strain>
    </source>
</reference>
<dbReference type="AlphaFoldDB" id="A0A917FYD9"/>
<dbReference type="RefSeq" id="WP_188545674.1">
    <property type="nucleotide sequence ID" value="NZ_BMCU01000003.1"/>
</dbReference>
<gene>
    <name evidence="1" type="ORF">GCM10007304_30230</name>
</gene>
<evidence type="ECO:0000313" key="2">
    <source>
        <dbReference type="Proteomes" id="UP000654257"/>
    </source>
</evidence>
<sequence length="131" mass="14921">MFEELSLSEYREQILDEFRAVDVTAYLWTDYKKESPCVVLFNDSTLIEDPDIERFLPGVWKVNMYVVLKAEKLDGDLATAQLDNLIITTLGIVGELDDVQVGSIGTVENEKNTYACVVSFSKTFKLRKEDI</sequence>
<name>A0A917FYD9_9NOCA</name>
<proteinExistence type="predicted"/>
<organism evidence="1 2">
    <name type="scientific">Rhodococcoides trifolii</name>
    <dbReference type="NCBI Taxonomy" id="908250"/>
    <lineage>
        <taxon>Bacteria</taxon>
        <taxon>Bacillati</taxon>
        <taxon>Actinomycetota</taxon>
        <taxon>Actinomycetes</taxon>
        <taxon>Mycobacteriales</taxon>
        <taxon>Nocardiaceae</taxon>
        <taxon>Rhodococcoides</taxon>
    </lineage>
</organism>
<dbReference type="EMBL" id="BMCU01000003">
    <property type="protein sequence ID" value="GGG14099.1"/>
    <property type="molecule type" value="Genomic_DNA"/>
</dbReference>
<protein>
    <submittedName>
        <fullName evidence="1">Uncharacterized protein</fullName>
    </submittedName>
</protein>
<reference evidence="1" key="2">
    <citation type="submission" date="2020-09" db="EMBL/GenBank/DDBJ databases">
        <authorList>
            <person name="Sun Q."/>
            <person name="Sedlacek I."/>
        </authorList>
    </citation>
    <scope>NUCLEOTIDE SEQUENCE</scope>
    <source>
        <strain evidence="1">CCM 7905</strain>
    </source>
</reference>
<keyword evidence="2" id="KW-1185">Reference proteome</keyword>
<comment type="caution">
    <text evidence="1">The sequence shown here is derived from an EMBL/GenBank/DDBJ whole genome shotgun (WGS) entry which is preliminary data.</text>
</comment>
<evidence type="ECO:0000313" key="1">
    <source>
        <dbReference type="EMBL" id="GGG14099.1"/>
    </source>
</evidence>
<dbReference type="Proteomes" id="UP000654257">
    <property type="component" value="Unassembled WGS sequence"/>
</dbReference>